<organism evidence="1 2">
    <name type="scientific">Enterococcus larvae</name>
    <dbReference type="NCBI Taxonomy" id="2794352"/>
    <lineage>
        <taxon>Bacteria</taxon>
        <taxon>Bacillati</taxon>
        <taxon>Bacillota</taxon>
        <taxon>Bacilli</taxon>
        <taxon>Lactobacillales</taxon>
        <taxon>Enterococcaceae</taxon>
        <taxon>Enterococcus</taxon>
    </lineage>
</organism>
<dbReference type="Proteomes" id="UP000673375">
    <property type="component" value="Unassembled WGS sequence"/>
</dbReference>
<dbReference type="SUPFAM" id="SSF49899">
    <property type="entry name" value="Concanavalin A-like lectins/glucanases"/>
    <property type="match status" value="1"/>
</dbReference>
<evidence type="ECO:0008006" key="3">
    <source>
        <dbReference type="Google" id="ProtNLM"/>
    </source>
</evidence>
<dbReference type="InterPro" id="IPR013320">
    <property type="entry name" value="ConA-like_dom_sf"/>
</dbReference>
<keyword evidence="2" id="KW-1185">Reference proteome</keyword>
<dbReference type="Pfam" id="PF18483">
    <property type="entry name" value="Lectin_L-type_dom"/>
    <property type="match status" value="1"/>
</dbReference>
<comment type="caution">
    <text evidence="1">The sequence shown here is derived from an EMBL/GenBank/DDBJ whole genome shotgun (WGS) entry which is preliminary data.</text>
</comment>
<sequence length="954" mass="104448">MGNRKKGLGALLRKGVLGMLSLSFGAAALGLAPLYSEALTYTMTLTERGRLPATPTEAEGSKVDFRDAFLFAGKFASDKIPQPGGGFDVFNANHAYLSAERPNVVVLYDGVNNDQKASAWYTQKISLNQPFEFESYVFLSNATVLAGSLGVPDGMTFVMQNDPAGIDAIGTAGGGLGVFPRNTSTANMIYNSVAIEFDTFSNQGTDETNFDQKLINKGYPVSWPHVAVASTKTSVSYGFVKNTVTLAYNEFDHMVPTVPATRAEGNTWFGSWKKINVKWQPLADGIHGNLSYTFDNYPEQTVQLDIDKYFNSTPTATWDRKVTWGFTGSNGLAGNTFGAMITKLPQEPDVDVTRKVRNVTKGETEYRTATIADVGDQLEYQVNVKNQVVEDMDIPLKKANISEDLQTNNYVSGSFNFTNSMNSGAVAQPIVTIDGDNHFTFEDTNYEYLPGASFGYTYSVTVGSDTTEFINDVAMSSTYSTERNYGETTVNVLPKNLELKKTVNNALSANPIVGDELTVQVELAAENGVYLMNKLTDSVPNGFDIVPNSTYIYNKGAAVPNELLVDSSVWSGNNLTVERAPTGWNVIGSPENNTMVVEYKIKPTSAVKGKEVTFAKAATDGTNQYITATDKQEFQTESNTVTVKVKTDVVLSFKDLDDNLLAANKIISTNTDFNGKNPVTLYYNTGDSFDLTSIINEISGHIFTNDQLTKVSVDGDIVETDLAEVGSIITIFYSAKTTLTINFVNEVGAQLNAPITQEHNIGDFVDLTTDQDVIDVIEAIELRQYVMAERPTDEDNLEIIVGGTEVTYKFKGTLILSSAPDKIDFGLHNTGSYGAFTADKPTYDNPLVVSDSRATLTRWTLTATVTEVMTSAEDPSYKLPEALVYKSDSGEDILELNQARVITTHQHARNGSYNVSEEEWENKDNGFEMKISSTQYRKMSEYKATILFTVSETP</sequence>
<proteinExistence type="predicted"/>
<evidence type="ECO:0000313" key="1">
    <source>
        <dbReference type="EMBL" id="MBP1046528.1"/>
    </source>
</evidence>
<accession>A0ABS4CJA9</accession>
<dbReference type="Gene3D" id="2.60.120.200">
    <property type="match status" value="1"/>
</dbReference>
<name>A0ABS4CJA9_9ENTE</name>
<dbReference type="EMBL" id="JAEDXU010000004">
    <property type="protein sequence ID" value="MBP1046528.1"/>
    <property type="molecule type" value="Genomic_DNA"/>
</dbReference>
<evidence type="ECO:0000313" key="2">
    <source>
        <dbReference type="Proteomes" id="UP000673375"/>
    </source>
</evidence>
<dbReference type="RefSeq" id="WP_209557346.1">
    <property type="nucleotide sequence ID" value="NZ_JAEDXU010000004.1"/>
</dbReference>
<protein>
    <recommendedName>
        <fullName evidence="3">WxL domain-containing protein</fullName>
    </recommendedName>
</protein>
<gene>
    <name evidence="1" type="ORF">I6N96_09540</name>
</gene>
<reference evidence="1 2" key="1">
    <citation type="submission" date="2020-12" db="EMBL/GenBank/DDBJ databases">
        <title>Vagococcus allomyrinae sp. nov. and Enterococcus lavae sp. nov., isolated from the larvae of Allomyrina dichotoma.</title>
        <authorList>
            <person name="Lee S.D."/>
        </authorList>
    </citation>
    <scope>NUCLEOTIDE SEQUENCE [LARGE SCALE GENOMIC DNA]</scope>
    <source>
        <strain evidence="1 2">BWM-S5</strain>
    </source>
</reference>